<accession>A0AAV0VNC7</accession>
<dbReference type="AlphaFoldDB" id="A0AAV0VNC7"/>
<feature type="region of interest" description="Disordered" evidence="1">
    <location>
        <begin position="51"/>
        <end position="71"/>
    </location>
</feature>
<comment type="caution">
    <text evidence="2">The sequence shown here is derived from an EMBL/GenBank/DDBJ whole genome shotgun (WGS) entry which is preliminary data.</text>
</comment>
<reference evidence="2 3" key="1">
    <citation type="submission" date="2023-01" db="EMBL/GenBank/DDBJ databases">
        <authorList>
            <person name="Whitehead M."/>
        </authorList>
    </citation>
    <scope>NUCLEOTIDE SEQUENCE [LARGE SCALE GENOMIC DNA]</scope>
</reference>
<evidence type="ECO:0000256" key="1">
    <source>
        <dbReference type="SAM" id="MobiDB-lite"/>
    </source>
</evidence>
<dbReference type="EMBL" id="CARXXK010000001">
    <property type="protein sequence ID" value="CAI6345756.1"/>
    <property type="molecule type" value="Genomic_DNA"/>
</dbReference>
<name>A0AAV0VNC7_9HEMI</name>
<sequence>MELFNTSLQKLTVRDELMFCKFKMSHNRFERKLTCMSRDIIKEFEEIRRIRMNPSSKEQSSDFGSNETSMSQDLVKVDNLSEYFSIDTCITVSDSSINALKMKLHKTNIYMNKSIKTATHSY</sequence>
<gene>
    <name evidence="2" type="ORF">MEUPH1_LOCUS2728</name>
</gene>
<organism evidence="2 3">
    <name type="scientific">Macrosiphum euphorbiae</name>
    <name type="common">potato aphid</name>
    <dbReference type="NCBI Taxonomy" id="13131"/>
    <lineage>
        <taxon>Eukaryota</taxon>
        <taxon>Metazoa</taxon>
        <taxon>Ecdysozoa</taxon>
        <taxon>Arthropoda</taxon>
        <taxon>Hexapoda</taxon>
        <taxon>Insecta</taxon>
        <taxon>Pterygota</taxon>
        <taxon>Neoptera</taxon>
        <taxon>Paraneoptera</taxon>
        <taxon>Hemiptera</taxon>
        <taxon>Sternorrhyncha</taxon>
        <taxon>Aphidomorpha</taxon>
        <taxon>Aphidoidea</taxon>
        <taxon>Aphididae</taxon>
        <taxon>Macrosiphini</taxon>
        <taxon>Macrosiphum</taxon>
    </lineage>
</organism>
<proteinExistence type="predicted"/>
<dbReference type="Proteomes" id="UP001160148">
    <property type="component" value="Unassembled WGS sequence"/>
</dbReference>
<protein>
    <submittedName>
        <fullName evidence="2">Uncharacterized protein</fullName>
    </submittedName>
</protein>
<evidence type="ECO:0000313" key="2">
    <source>
        <dbReference type="EMBL" id="CAI6345756.1"/>
    </source>
</evidence>
<feature type="compositionally biased region" description="Polar residues" evidence="1">
    <location>
        <begin position="53"/>
        <end position="71"/>
    </location>
</feature>
<keyword evidence="3" id="KW-1185">Reference proteome</keyword>
<evidence type="ECO:0000313" key="3">
    <source>
        <dbReference type="Proteomes" id="UP001160148"/>
    </source>
</evidence>